<evidence type="ECO:0000259" key="20">
    <source>
        <dbReference type="PROSITE" id="PS50835"/>
    </source>
</evidence>
<sequence length="1512" mass="166973">MKMGFIMAMRFTILLIVAHTSKSSGASSDSFYFTVNPNDQDVEEGQPLRLRCAVTPSKDIYYSWLHNGSRINMERENGRRYLEVDSNLQILHADRELDQGLYQCQALNRSSTFTSASQEAKINIYWMEPDVRVVLVKPTQYEEIRFGQEVELACDAEANPPLGQANIKWYHNGNARLPNTEFLRNGNLRIAPFGVEHVGSYHCRVVHAAGKLDSRPPYVLQLNEAKPPQVITSFKHEDFNKFVMRGRSVELACPKMGAVQKSVDGIPPITIWGFMPRLGEQQQSVSALNGVQLLDSDSKLAISNFDHHHANYYTCETSWPGSPEKYVFLFQVEMATLYSPKRSDFSPRLKKTQPYVVQIGADAELRYYSDQSPTTSFAADHMSNPAPMLQWYKKGEQQPIMIWPHPSGVNIGQPRPRRYALRGRHLIIHRVTESDSGAYEMVLINVAGRASISFDLLVTFQPEFYDASARDEYSIDEDESVTLDCGVKRRSIPGSLVYWEKDERVLKKHTKSLMLFENDGQIVRFPQIKPEDQGQYQCFVQTDGYPERAAGRGQKIIVKGKLQFLREMREYFLEMNSQGRIPCKARGYGTLKVEWFRKTGSRDADWQTIRAPNQVDAGTLIIPYVQKSDAGDYVCVAQSSYRNARINMTVRVIVGKKPQISQISPNQTVRVGMQLILNCHASGDPPPQVSWIVKQAGHKMSQVYTPVPEPTSGTLNAGSAEIVDSDANDLSGPLIAHNEVDADPMITSIGGGVGEGTISGKQPPVAQQHHQQQQPPPPPPSLLNPAANTGSMVAAIARHLPPEQGRVTAYQNGSLVISQAYLIDQTEYICVAGNKHAIKTRQGVFVRVLTPEEYTRRQLGEEGPGSSMMRTILTVVGCAVAYLGLIIGLSVFCSMRMVRTRRKRNRKANKMHENGQLLNQMGEANGPNGATAALSQASGGCPGTTLDSGLLMLTGVGSGASCGTGGGGSVTFSHMTPQGQQQQQQQQQTLLGNLPPGIRGGPGAYVDQTSLDQATHHAVLASHGTHLSNGMGLPAIPTRGDENDQDWWPWSPNRPYYPRDGQTAHELINDSNGDPVHSYAVHQMPMYNGLTGPSPGVDSSTIATTASESQLMSAPPPTPLDSRSHFSGLSSGNSTSLYSRSLLSGASNLGSPAGAQNTAVEQSPTYGLTNGAGGSGHAISQMDRMHYPRCELKVEGILGKGEFGDVFLARARHIQEEEAQSLVLVKSLASLEPVHINEFHRQLELFGKLNHEHVTRLLGICMEQEPFYMLLEYCEWGDLKMFLRRIREENGQTFKIHSLSLGQKVKMCEQLASAMDHLAQMHCVHRDLAARNVLLTQDLDVKISSLGLARDVYVNEYYRLPNTEQLIPLRWFAPELIAEAVSQCTRANNTGGSGTGSSGSAKLGLNNNALPYSSQSDVWAFGVLVCEIFSLARMPMARQTDQEIIYAATQTVRMQGVSGADAGVRDFSPLRPDVPMEVPTELTHLLHRCWSPLPMSRPIFREIFAALNDQKV</sequence>
<dbReference type="GO" id="GO:0043235">
    <property type="term" value="C:receptor complex"/>
    <property type="evidence" value="ECO:0007669"/>
    <property type="project" value="TreeGrafter"/>
</dbReference>
<dbReference type="EMBL" id="JXXN02000923">
    <property type="protein sequence ID" value="THD25952.1"/>
    <property type="molecule type" value="Genomic_DNA"/>
</dbReference>
<feature type="domain" description="Ig-like" evidence="20">
    <location>
        <begin position="658"/>
        <end position="691"/>
    </location>
</feature>
<dbReference type="InterPro" id="IPR003598">
    <property type="entry name" value="Ig_sub2"/>
</dbReference>
<evidence type="ECO:0000256" key="3">
    <source>
        <dbReference type="ARBA" id="ARBA00022679"/>
    </source>
</evidence>
<feature type="chain" id="PRO_5020038866" description="receptor protein-tyrosine kinase" evidence="18">
    <location>
        <begin position="26"/>
        <end position="1512"/>
    </location>
</feature>
<dbReference type="InterPro" id="IPR011009">
    <property type="entry name" value="Kinase-like_dom_sf"/>
</dbReference>
<feature type="domain" description="Ig-like" evidence="20">
    <location>
        <begin position="581"/>
        <end position="651"/>
    </location>
</feature>
<dbReference type="InterPro" id="IPR003599">
    <property type="entry name" value="Ig_sub"/>
</dbReference>
<gene>
    <name evidence="21" type="ORF">D915_003307</name>
</gene>
<dbReference type="PROSITE" id="PS00109">
    <property type="entry name" value="PROTEIN_KINASE_TYR"/>
    <property type="match status" value="1"/>
</dbReference>
<dbReference type="SMART" id="SM00409">
    <property type="entry name" value="IG"/>
    <property type="match status" value="6"/>
</dbReference>
<evidence type="ECO:0000256" key="8">
    <source>
        <dbReference type="ARBA" id="ARBA00022989"/>
    </source>
</evidence>
<proteinExistence type="predicted"/>
<feature type="region of interest" description="Disordered" evidence="16">
    <location>
        <begin position="1107"/>
        <end position="1131"/>
    </location>
</feature>
<feature type="region of interest" description="Disordered" evidence="16">
    <location>
        <begin position="750"/>
        <end position="787"/>
    </location>
</feature>
<keyword evidence="5" id="KW-0547">Nucleotide-binding</keyword>
<dbReference type="PRINTS" id="PR00109">
    <property type="entry name" value="TYRKINASE"/>
</dbReference>
<dbReference type="InterPro" id="IPR050122">
    <property type="entry name" value="RTK"/>
</dbReference>
<dbReference type="InterPro" id="IPR001245">
    <property type="entry name" value="Ser-Thr/Tyr_kinase_cat_dom"/>
</dbReference>
<evidence type="ECO:0000256" key="11">
    <source>
        <dbReference type="ARBA" id="ARBA00023157"/>
    </source>
</evidence>
<feature type="domain" description="Protein kinase" evidence="19">
    <location>
        <begin position="1192"/>
        <end position="1512"/>
    </location>
</feature>
<evidence type="ECO:0000256" key="6">
    <source>
        <dbReference type="ARBA" id="ARBA00022777"/>
    </source>
</evidence>
<feature type="domain" description="Ig-like" evidence="20">
    <location>
        <begin position="31"/>
        <end position="123"/>
    </location>
</feature>
<dbReference type="Pfam" id="PF07679">
    <property type="entry name" value="I-set"/>
    <property type="match status" value="2"/>
</dbReference>
<keyword evidence="6 21" id="KW-0418">Kinase</keyword>
<dbReference type="PROSITE" id="PS50835">
    <property type="entry name" value="IG_LIKE"/>
    <property type="match status" value="6"/>
</dbReference>
<evidence type="ECO:0000256" key="18">
    <source>
        <dbReference type="SAM" id="SignalP"/>
    </source>
</evidence>
<evidence type="ECO:0000256" key="2">
    <source>
        <dbReference type="ARBA" id="ARBA00011902"/>
    </source>
</evidence>
<evidence type="ECO:0000256" key="13">
    <source>
        <dbReference type="ARBA" id="ARBA00023180"/>
    </source>
</evidence>
<feature type="domain" description="Ig-like" evidence="20">
    <location>
        <begin position="462"/>
        <end position="558"/>
    </location>
</feature>
<keyword evidence="14" id="KW-0393">Immunoglobulin domain</keyword>
<evidence type="ECO:0000256" key="1">
    <source>
        <dbReference type="ARBA" id="ARBA00004167"/>
    </source>
</evidence>
<evidence type="ECO:0000259" key="19">
    <source>
        <dbReference type="PROSITE" id="PS50011"/>
    </source>
</evidence>
<dbReference type="PANTHER" id="PTHR24416">
    <property type="entry name" value="TYROSINE-PROTEIN KINASE RECEPTOR"/>
    <property type="match status" value="1"/>
</dbReference>
<evidence type="ECO:0000256" key="15">
    <source>
        <dbReference type="ARBA" id="ARBA00051243"/>
    </source>
</evidence>
<evidence type="ECO:0000256" key="5">
    <source>
        <dbReference type="ARBA" id="ARBA00022741"/>
    </source>
</evidence>
<keyword evidence="4 17" id="KW-0812">Transmembrane</keyword>
<keyword evidence="18" id="KW-0732">Signal</keyword>
<feature type="domain" description="Ig-like" evidence="20">
    <location>
        <begin position="228"/>
        <end position="318"/>
    </location>
</feature>
<evidence type="ECO:0000313" key="21">
    <source>
        <dbReference type="EMBL" id="THD25952.1"/>
    </source>
</evidence>
<keyword evidence="10" id="KW-0829">Tyrosine-protein kinase</keyword>
<keyword evidence="11" id="KW-1015">Disulfide bond</keyword>
<dbReference type="InterPro" id="IPR002011">
    <property type="entry name" value="Tyr_kinase_rcpt_2_CS"/>
</dbReference>
<keyword evidence="12" id="KW-0675">Receptor</keyword>
<evidence type="ECO:0000313" key="22">
    <source>
        <dbReference type="Proteomes" id="UP000230066"/>
    </source>
</evidence>
<keyword evidence="7" id="KW-0067">ATP-binding</keyword>
<dbReference type="Gene3D" id="3.30.200.20">
    <property type="entry name" value="Phosphorylase Kinase, domain 1"/>
    <property type="match status" value="1"/>
</dbReference>
<comment type="catalytic activity">
    <reaction evidence="15">
        <text>L-tyrosyl-[protein] + ATP = O-phospho-L-tyrosyl-[protein] + ADP + H(+)</text>
        <dbReference type="Rhea" id="RHEA:10596"/>
        <dbReference type="Rhea" id="RHEA-COMP:10136"/>
        <dbReference type="Rhea" id="RHEA-COMP:20101"/>
        <dbReference type="ChEBI" id="CHEBI:15378"/>
        <dbReference type="ChEBI" id="CHEBI:30616"/>
        <dbReference type="ChEBI" id="CHEBI:46858"/>
        <dbReference type="ChEBI" id="CHEBI:61978"/>
        <dbReference type="ChEBI" id="CHEBI:456216"/>
        <dbReference type="EC" id="2.7.10.1"/>
    </reaction>
</comment>
<feature type="transmembrane region" description="Helical" evidence="17">
    <location>
        <begin position="872"/>
        <end position="898"/>
    </location>
</feature>
<evidence type="ECO:0000256" key="9">
    <source>
        <dbReference type="ARBA" id="ARBA00023136"/>
    </source>
</evidence>
<feature type="domain" description="Ig-like" evidence="20">
    <location>
        <begin position="129"/>
        <end position="207"/>
    </location>
</feature>
<feature type="region of interest" description="Disordered" evidence="16">
    <location>
        <begin position="1149"/>
        <end position="1179"/>
    </location>
</feature>
<evidence type="ECO:0000256" key="14">
    <source>
        <dbReference type="ARBA" id="ARBA00023319"/>
    </source>
</evidence>
<feature type="signal peptide" evidence="18">
    <location>
        <begin position="1"/>
        <end position="25"/>
    </location>
</feature>
<dbReference type="SMART" id="SM00408">
    <property type="entry name" value="IGc2"/>
    <property type="match status" value="5"/>
</dbReference>
<dbReference type="Gene3D" id="1.10.510.10">
    <property type="entry name" value="Transferase(Phosphotransferase) domain 1"/>
    <property type="match status" value="1"/>
</dbReference>
<dbReference type="GO" id="GO:0005524">
    <property type="term" value="F:ATP binding"/>
    <property type="evidence" value="ECO:0007669"/>
    <property type="project" value="UniProtKB-KW"/>
</dbReference>
<dbReference type="InterPro" id="IPR013098">
    <property type="entry name" value="Ig_I-set"/>
</dbReference>
<evidence type="ECO:0000256" key="16">
    <source>
        <dbReference type="SAM" id="MobiDB-lite"/>
    </source>
</evidence>
<dbReference type="InterPro" id="IPR013783">
    <property type="entry name" value="Ig-like_fold"/>
</dbReference>
<comment type="subcellular location">
    <subcellularLocation>
        <location evidence="1">Membrane</location>
        <topology evidence="1">Single-pass membrane protein</topology>
    </subcellularLocation>
</comment>
<feature type="compositionally biased region" description="Polar residues" evidence="16">
    <location>
        <begin position="1149"/>
        <end position="1168"/>
    </location>
</feature>
<name>A0A4E0S0X7_FASHE</name>
<dbReference type="InterPro" id="IPR007110">
    <property type="entry name" value="Ig-like_dom"/>
</dbReference>
<keyword evidence="3" id="KW-0808">Transferase</keyword>
<evidence type="ECO:0000256" key="10">
    <source>
        <dbReference type="ARBA" id="ARBA00023137"/>
    </source>
</evidence>
<dbReference type="InterPro" id="IPR036179">
    <property type="entry name" value="Ig-like_dom_sf"/>
</dbReference>
<keyword evidence="13" id="KW-0325">Glycoprotein</keyword>
<dbReference type="Pfam" id="PF13927">
    <property type="entry name" value="Ig_3"/>
    <property type="match status" value="3"/>
</dbReference>
<dbReference type="CDD" id="cd00096">
    <property type="entry name" value="Ig"/>
    <property type="match status" value="4"/>
</dbReference>
<reference evidence="21" key="1">
    <citation type="submission" date="2019-03" db="EMBL/GenBank/DDBJ databases">
        <title>Improved annotation for the trematode Fasciola hepatica.</title>
        <authorList>
            <person name="Choi Y.-J."/>
            <person name="Martin J."/>
            <person name="Mitreva M."/>
        </authorList>
    </citation>
    <scope>NUCLEOTIDE SEQUENCE [LARGE SCALE GENOMIC DNA]</scope>
</reference>
<dbReference type="SMART" id="SM00219">
    <property type="entry name" value="TyrKc"/>
    <property type="match status" value="1"/>
</dbReference>
<dbReference type="InterPro" id="IPR000719">
    <property type="entry name" value="Prot_kinase_dom"/>
</dbReference>
<keyword evidence="9 17" id="KW-0472">Membrane</keyword>
<dbReference type="SUPFAM" id="SSF48726">
    <property type="entry name" value="Immunoglobulin"/>
    <property type="match status" value="6"/>
</dbReference>
<dbReference type="InterPro" id="IPR008266">
    <property type="entry name" value="Tyr_kinase_AS"/>
</dbReference>
<accession>A0A4E0S0X7</accession>
<dbReference type="SUPFAM" id="SSF56112">
    <property type="entry name" value="Protein kinase-like (PK-like)"/>
    <property type="match status" value="1"/>
</dbReference>
<dbReference type="Pfam" id="PF07714">
    <property type="entry name" value="PK_Tyr_Ser-Thr"/>
    <property type="match status" value="2"/>
</dbReference>
<feature type="compositionally biased region" description="Low complexity" evidence="16">
    <location>
        <begin position="758"/>
        <end position="773"/>
    </location>
</feature>
<dbReference type="Gene3D" id="2.60.40.10">
    <property type="entry name" value="Immunoglobulins"/>
    <property type="match status" value="6"/>
</dbReference>
<organism evidence="21 22">
    <name type="scientific">Fasciola hepatica</name>
    <name type="common">Liver fluke</name>
    <dbReference type="NCBI Taxonomy" id="6192"/>
    <lineage>
        <taxon>Eukaryota</taxon>
        <taxon>Metazoa</taxon>
        <taxon>Spiralia</taxon>
        <taxon>Lophotrochozoa</taxon>
        <taxon>Platyhelminthes</taxon>
        <taxon>Trematoda</taxon>
        <taxon>Digenea</taxon>
        <taxon>Plagiorchiida</taxon>
        <taxon>Echinostomata</taxon>
        <taxon>Echinostomatoidea</taxon>
        <taxon>Fasciolidae</taxon>
        <taxon>Fasciola</taxon>
    </lineage>
</organism>
<dbReference type="PANTHER" id="PTHR24416:SF611">
    <property type="entry name" value="TYROSINE-PROTEIN KINASE TRANSMEMBRANE RECEPTOR ROR"/>
    <property type="match status" value="1"/>
</dbReference>
<keyword evidence="8 17" id="KW-1133">Transmembrane helix</keyword>
<keyword evidence="22" id="KW-1185">Reference proteome</keyword>
<dbReference type="GO" id="GO:0005886">
    <property type="term" value="C:plasma membrane"/>
    <property type="evidence" value="ECO:0007669"/>
    <property type="project" value="TreeGrafter"/>
</dbReference>
<dbReference type="InterPro" id="IPR020635">
    <property type="entry name" value="Tyr_kinase_cat_dom"/>
</dbReference>
<protein>
    <recommendedName>
        <fullName evidence="2">receptor protein-tyrosine kinase</fullName>
        <ecNumber evidence="2">2.7.10.1</ecNumber>
    </recommendedName>
</protein>
<dbReference type="PROSITE" id="PS00239">
    <property type="entry name" value="RECEPTOR_TYR_KIN_II"/>
    <property type="match status" value="1"/>
</dbReference>
<dbReference type="EC" id="2.7.10.1" evidence="2"/>
<evidence type="ECO:0000256" key="12">
    <source>
        <dbReference type="ARBA" id="ARBA00023170"/>
    </source>
</evidence>
<dbReference type="PROSITE" id="PS50011">
    <property type="entry name" value="PROTEIN_KINASE_DOM"/>
    <property type="match status" value="1"/>
</dbReference>
<evidence type="ECO:0000256" key="7">
    <source>
        <dbReference type="ARBA" id="ARBA00022840"/>
    </source>
</evidence>
<evidence type="ECO:0000256" key="17">
    <source>
        <dbReference type="SAM" id="Phobius"/>
    </source>
</evidence>
<evidence type="ECO:0000256" key="4">
    <source>
        <dbReference type="ARBA" id="ARBA00022692"/>
    </source>
</evidence>
<dbReference type="Proteomes" id="UP000230066">
    <property type="component" value="Unassembled WGS sequence"/>
</dbReference>
<dbReference type="GO" id="GO:0007169">
    <property type="term" value="P:cell surface receptor protein tyrosine kinase signaling pathway"/>
    <property type="evidence" value="ECO:0007669"/>
    <property type="project" value="InterPro"/>
</dbReference>
<comment type="caution">
    <text evidence="21">The sequence shown here is derived from an EMBL/GenBank/DDBJ whole genome shotgun (WGS) entry which is preliminary data.</text>
</comment>
<dbReference type="GO" id="GO:0004714">
    <property type="term" value="F:transmembrane receptor protein tyrosine kinase activity"/>
    <property type="evidence" value="ECO:0007669"/>
    <property type="project" value="UniProtKB-EC"/>
</dbReference>